<feature type="domain" description="Reverse transcriptase" evidence="2">
    <location>
        <begin position="73"/>
        <end position="162"/>
    </location>
</feature>
<evidence type="ECO:0000313" key="4">
    <source>
        <dbReference type="Proteomes" id="UP001333110"/>
    </source>
</evidence>
<dbReference type="EMBL" id="JAUNZN010000009">
    <property type="protein sequence ID" value="KAK4815769.1"/>
    <property type="molecule type" value="Genomic_DNA"/>
</dbReference>
<gene>
    <name evidence="3" type="ORF">QYF61_007187</name>
</gene>
<dbReference type="InterPro" id="IPR000477">
    <property type="entry name" value="RT_dom"/>
</dbReference>
<dbReference type="AlphaFoldDB" id="A0AAN7N130"/>
<feature type="region of interest" description="Disordered" evidence="1">
    <location>
        <begin position="1"/>
        <end position="32"/>
    </location>
</feature>
<dbReference type="Pfam" id="PF00078">
    <property type="entry name" value="RVT_1"/>
    <property type="match status" value="1"/>
</dbReference>
<dbReference type="InterPro" id="IPR043502">
    <property type="entry name" value="DNA/RNA_pol_sf"/>
</dbReference>
<reference evidence="3 4" key="1">
    <citation type="journal article" date="2023" name="J. Hered.">
        <title>Chromosome-level genome of the wood stork (Mycteria americana) provides insight into avian chromosome evolution.</title>
        <authorList>
            <person name="Flamio R. Jr."/>
            <person name="Ramstad K.M."/>
        </authorList>
    </citation>
    <scope>NUCLEOTIDE SEQUENCE [LARGE SCALE GENOMIC DNA]</scope>
    <source>
        <strain evidence="3">JAX WOST 10</strain>
    </source>
</reference>
<keyword evidence="4" id="KW-1185">Reference proteome</keyword>
<organism evidence="3 4">
    <name type="scientific">Mycteria americana</name>
    <name type="common">Wood stork</name>
    <dbReference type="NCBI Taxonomy" id="33587"/>
    <lineage>
        <taxon>Eukaryota</taxon>
        <taxon>Metazoa</taxon>
        <taxon>Chordata</taxon>
        <taxon>Craniata</taxon>
        <taxon>Vertebrata</taxon>
        <taxon>Euteleostomi</taxon>
        <taxon>Archelosauria</taxon>
        <taxon>Archosauria</taxon>
        <taxon>Dinosauria</taxon>
        <taxon>Saurischia</taxon>
        <taxon>Theropoda</taxon>
        <taxon>Coelurosauria</taxon>
        <taxon>Aves</taxon>
        <taxon>Neognathae</taxon>
        <taxon>Neoaves</taxon>
        <taxon>Aequornithes</taxon>
        <taxon>Ciconiiformes</taxon>
        <taxon>Ciconiidae</taxon>
        <taxon>Mycteria</taxon>
    </lineage>
</organism>
<protein>
    <recommendedName>
        <fullName evidence="2">Reverse transcriptase domain-containing protein</fullName>
    </recommendedName>
</protein>
<evidence type="ECO:0000259" key="2">
    <source>
        <dbReference type="Pfam" id="PF00078"/>
    </source>
</evidence>
<dbReference type="Proteomes" id="UP001333110">
    <property type="component" value="Unassembled WGS sequence"/>
</dbReference>
<name>A0AAN7N130_MYCAM</name>
<dbReference type="SUPFAM" id="SSF56672">
    <property type="entry name" value="DNA/RNA polymerases"/>
    <property type="match status" value="1"/>
</dbReference>
<accession>A0AAN7N130</accession>
<proteinExistence type="predicted"/>
<comment type="caution">
    <text evidence="3">The sequence shown here is derived from an EMBL/GenBank/DDBJ whole genome shotgun (WGS) entry which is preliminary data.</text>
</comment>
<evidence type="ECO:0000256" key="1">
    <source>
        <dbReference type="SAM" id="MobiDB-lite"/>
    </source>
</evidence>
<evidence type="ECO:0000313" key="3">
    <source>
        <dbReference type="EMBL" id="KAK4815769.1"/>
    </source>
</evidence>
<sequence>MESPADSGTRFRPAHVPSQAQLQPGGSPSGTVARLEAIGQPLSIAFEKLWRSGDIPEDWKKANVTPIYKKGLKEDRGNYRLISHTSVPGKVVEWILLGAITSQMKHMIEKSQHGFTKGKLCLTHLMAFYDKVTCLVDVGRVVAVVYLDFSKAFDTVSRSFLLE</sequence>
<feature type="compositionally biased region" description="Polar residues" evidence="1">
    <location>
        <begin position="18"/>
        <end position="30"/>
    </location>
</feature>
<dbReference type="PANTHER" id="PTHR33332">
    <property type="entry name" value="REVERSE TRANSCRIPTASE DOMAIN-CONTAINING PROTEIN"/>
    <property type="match status" value="1"/>
</dbReference>